<feature type="transmembrane region" description="Helical" evidence="14">
    <location>
        <begin position="744"/>
        <end position="765"/>
    </location>
</feature>
<reference evidence="17" key="2">
    <citation type="submission" date="2025-09" db="UniProtKB">
        <authorList>
            <consortium name="Ensembl"/>
        </authorList>
    </citation>
    <scope>IDENTIFICATION</scope>
</reference>
<evidence type="ECO:0000313" key="18">
    <source>
        <dbReference type="Proteomes" id="UP000472277"/>
    </source>
</evidence>
<keyword evidence="13" id="KW-0395">Inflammatory response</keyword>
<keyword evidence="18" id="KW-1185">Reference proteome</keyword>
<name>A0A673XM83_SALTR</name>
<dbReference type="Proteomes" id="UP000472277">
    <property type="component" value="Chromosome 10"/>
</dbReference>
<dbReference type="PROSITE" id="PS50104">
    <property type="entry name" value="TIR"/>
    <property type="match status" value="1"/>
</dbReference>
<dbReference type="GO" id="GO:0006954">
    <property type="term" value="P:inflammatory response"/>
    <property type="evidence" value="ECO:0007669"/>
    <property type="project" value="UniProtKB-KW"/>
</dbReference>
<evidence type="ECO:0000256" key="13">
    <source>
        <dbReference type="ARBA" id="ARBA00023198"/>
    </source>
</evidence>
<dbReference type="SUPFAM" id="SSF52058">
    <property type="entry name" value="L domain-like"/>
    <property type="match status" value="1"/>
</dbReference>
<dbReference type="PANTHER" id="PTHR24365:SF522">
    <property type="entry name" value="LOW QUALITY PROTEIN: TOLL-LIKE RECEPTOR 13-RELATED"/>
    <property type="match status" value="1"/>
</dbReference>
<keyword evidence="11" id="KW-0675">Receptor</keyword>
<evidence type="ECO:0000256" key="12">
    <source>
        <dbReference type="ARBA" id="ARBA00023180"/>
    </source>
</evidence>
<dbReference type="GeneID" id="115201092"/>
<reference evidence="17" key="1">
    <citation type="submission" date="2025-08" db="UniProtKB">
        <authorList>
            <consortium name="Ensembl"/>
        </authorList>
    </citation>
    <scope>IDENTIFICATION</scope>
</reference>
<keyword evidence="8" id="KW-0391">Immunity</keyword>
<dbReference type="SMART" id="SM00365">
    <property type="entry name" value="LRR_SD22"/>
    <property type="match status" value="3"/>
</dbReference>
<evidence type="ECO:0000256" key="6">
    <source>
        <dbReference type="ARBA" id="ARBA00022729"/>
    </source>
</evidence>
<dbReference type="AlphaFoldDB" id="A0A673XM83"/>
<evidence type="ECO:0000313" key="17">
    <source>
        <dbReference type="Ensembl" id="ENSSTUP00000025359.1"/>
    </source>
</evidence>
<proteinExistence type="inferred from homology"/>
<evidence type="ECO:0000256" key="3">
    <source>
        <dbReference type="ARBA" id="ARBA00022588"/>
    </source>
</evidence>
<evidence type="ECO:0000256" key="4">
    <source>
        <dbReference type="ARBA" id="ARBA00022614"/>
    </source>
</evidence>
<evidence type="ECO:0000256" key="10">
    <source>
        <dbReference type="ARBA" id="ARBA00023136"/>
    </source>
</evidence>
<dbReference type="OrthoDB" id="1421090at2759"/>
<evidence type="ECO:0000256" key="11">
    <source>
        <dbReference type="ARBA" id="ARBA00023170"/>
    </source>
</evidence>
<feature type="signal peptide" evidence="15">
    <location>
        <begin position="1"/>
        <end position="21"/>
    </location>
</feature>
<sequence length="945" mass="108138">MRLISVTQFGVMALWIICVSSWTSDKCVMTDGFTNLWRGDDCHNGNLTVSCMDVDNVPLHLAIFPISIQTLCVEMRNKSILHPNDFSRFDKLVELGISGQPAEILPGAFRGLFGLQTLSLTCSLNLSIHSNTFKDLHNLKQLRISSCSFSVIALDAFDGMKQLTTLTIIQHENNLLSDIKSLSGVLCRIANNTSSLTSLVLWAEIASLNSPKCIVSNGTTYETPSFYGLQDIFLNFPDLKIVGKGVFEGFKNISFLSMPLNNVLQMQLLQSGVSKVESFQFRQEDSDLESICEIVYQLSTSYVSITTDHINFSISAIQNCMTLRKMSLENSLESFSQRFIDLSFIHGLRNLQVLTVSQFSMNNTRFTSLCKTQPSPILWLKVMSLYFSSIFSIHRRQFFCMKNLEELNLKYNRISTIDNFAFLGLQKLKVLNLGHNQLSEIKSFNFFDLHCLEYLNLEANPLVHIEALSFAHLSSIQSVSLGDLNFPPESKIELNLTCVFGSIPRGLTYLYISSGRRPMTLIIGGDGAPNPGLGLHVHGETVSFQECERPFFRAVVELTARTEWILCGSIFAGSYFKFLQRFKLESKLSTLFVDLTSLNTLVHLRDLQLTGVDLNRQTGLAIMFHNLTRLETLMLLGCRIDYLEKDLSKDLQSMRELRLVINNELTIMEEFPEPLKSLKYLVIQDLLLQCSCDNAWFDNWAKGNRQVQVMFLQTTLGMKEINCIGEHGTQNFLKFSQIHCSMDVGFILFVSNTLGLLLFMLVVLLHHLAGQYLLALFYITRGWLEEAVFRNNKRRYRYDAFVSYSGKDERWVVEELLPNMEQRGPPFLRLCLHSRDFQLGKDIVDNITDCLYSSRRTVCLVSRHYLRSNWCSLEMKLATDRLRVEQRDILILVFLEDISPRQLSAHHRLARLVKTRTYLDWPNEPEQYQDFWDRLWATLAPKHGQ</sequence>
<evidence type="ECO:0000256" key="1">
    <source>
        <dbReference type="ARBA" id="ARBA00004479"/>
    </source>
</evidence>
<dbReference type="GO" id="GO:0045087">
    <property type="term" value="P:innate immune response"/>
    <property type="evidence" value="ECO:0007669"/>
    <property type="project" value="UniProtKB-KW"/>
</dbReference>
<dbReference type="InterPro" id="IPR001611">
    <property type="entry name" value="Leu-rich_rpt"/>
</dbReference>
<feature type="domain" description="TIR" evidence="16">
    <location>
        <begin position="796"/>
        <end position="939"/>
    </location>
</feature>
<dbReference type="Gene3D" id="3.40.50.10140">
    <property type="entry name" value="Toll/interleukin-1 receptor homology (TIR) domain"/>
    <property type="match status" value="1"/>
</dbReference>
<dbReference type="KEGG" id="stru:115201092"/>
<evidence type="ECO:0000256" key="9">
    <source>
        <dbReference type="ARBA" id="ARBA00022989"/>
    </source>
</evidence>
<dbReference type="InterPro" id="IPR032675">
    <property type="entry name" value="LRR_dom_sf"/>
</dbReference>
<evidence type="ECO:0000256" key="14">
    <source>
        <dbReference type="SAM" id="Phobius"/>
    </source>
</evidence>
<dbReference type="Pfam" id="PF01582">
    <property type="entry name" value="TIR"/>
    <property type="match status" value="1"/>
</dbReference>
<dbReference type="Pfam" id="PF13855">
    <property type="entry name" value="LRR_8"/>
    <property type="match status" value="2"/>
</dbReference>
<dbReference type="PROSITE" id="PS51450">
    <property type="entry name" value="LRR"/>
    <property type="match status" value="3"/>
</dbReference>
<keyword evidence="6 15" id="KW-0732">Signal</keyword>
<keyword evidence="12" id="KW-0325">Glycoprotein</keyword>
<gene>
    <name evidence="17" type="primary">LOC115201092</name>
</gene>
<dbReference type="InParanoid" id="A0A673XM83"/>
<evidence type="ECO:0000259" key="16">
    <source>
        <dbReference type="PROSITE" id="PS50104"/>
    </source>
</evidence>
<comment type="subcellular location">
    <subcellularLocation>
        <location evidence="1">Membrane</location>
        <topology evidence="1">Single-pass type I membrane protein</topology>
    </subcellularLocation>
</comment>
<dbReference type="Ensembl" id="ENSSTUT00000026577.1">
    <property type="protein sequence ID" value="ENSSTUP00000025359.1"/>
    <property type="gene ID" value="ENSSTUG00000011075.1"/>
</dbReference>
<feature type="chain" id="PRO_5025536774" evidence="15">
    <location>
        <begin position="22"/>
        <end position="945"/>
    </location>
</feature>
<dbReference type="RefSeq" id="XP_029620234.1">
    <property type="nucleotide sequence ID" value="XM_029764374.1"/>
</dbReference>
<keyword evidence="7" id="KW-0677">Repeat</keyword>
<comment type="similarity">
    <text evidence="2">Belongs to the Toll-like receptor family.</text>
</comment>
<dbReference type="OMA" id="QCANAWV"/>
<evidence type="ECO:0000256" key="5">
    <source>
        <dbReference type="ARBA" id="ARBA00022692"/>
    </source>
</evidence>
<evidence type="ECO:0000256" key="7">
    <source>
        <dbReference type="ARBA" id="ARBA00022737"/>
    </source>
</evidence>
<dbReference type="PANTHER" id="PTHR24365">
    <property type="entry name" value="TOLL-LIKE RECEPTOR"/>
    <property type="match status" value="1"/>
</dbReference>
<keyword evidence="9 14" id="KW-1133">Transmembrane helix</keyword>
<dbReference type="InterPro" id="IPR003591">
    <property type="entry name" value="Leu-rich_rpt_typical-subtyp"/>
</dbReference>
<keyword evidence="10 14" id="KW-0472">Membrane</keyword>
<keyword evidence="3" id="KW-0399">Innate immunity</keyword>
<keyword evidence="4" id="KW-0433">Leucine-rich repeat</keyword>
<dbReference type="InterPro" id="IPR000157">
    <property type="entry name" value="TIR_dom"/>
</dbReference>
<dbReference type="GeneTree" id="ENSGT00940000166466"/>
<dbReference type="GO" id="GO:0038023">
    <property type="term" value="F:signaling receptor activity"/>
    <property type="evidence" value="ECO:0007669"/>
    <property type="project" value="TreeGrafter"/>
</dbReference>
<keyword evidence="5 14" id="KW-0812">Transmembrane</keyword>
<evidence type="ECO:0000256" key="2">
    <source>
        <dbReference type="ARBA" id="ARBA00009634"/>
    </source>
</evidence>
<dbReference type="InterPro" id="IPR035897">
    <property type="entry name" value="Toll_tir_struct_dom_sf"/>
</dbReference>
<organism evidence="17 18">
    <name type="scientific">Salmo trutta</name>
    <name type="common">Brown trout</name>
    <dbReference type="NCBI Taxonomy" id="8032"/>
    <lineage>
        <taxon>Eukaryota</taxon>
        <taxon>Metazoa</taxon>
        <taxon>Chordata</taxon>
        <taxon>Craniata</taxon>
        <taxon>Vertebrata</taxon>
        <taxon>Euteleostomi</taxon>
        <taxon>Actinopterygii</taxon>
        <taxon>Neopterygii</taxon>
        <taxon>Teleostei</taxon>
        <taxon>Protacanthopterygii</taxon>
        <taxon>Salmoniformes</taxon>
        <taxon>Salmonidae</taxon>
        <taxon>Salmoninae</taxon>
        <taxon>Salmo</taxon>
    </lineage>
</organism>
<dbReference type="SUPFAM" id="SSF52200">
    <property type="entry name" value="Toll/Interleukin receptor TIR domain"/>
    <property type="match status" value="1"/>
</dbReference>
<dbReference type="SMART" id="SM00255">
    <property type="entry name" value="TIR"/>
    <property type="match status" value="1"/>
</dbReference>
<dbReference type="GO" id="GO:0005886">
    <property type="term" value="C:plasma membrane"/>
    <property type="evidence" value="ECO:0007669"/>
    <property type="project" value="TreeGrafter"/>
</dbReference>
<evidence type="ECO:0000256" key="15">
    <source>
        <dbReference type="SAM" id="SignalP"/>
    </source>
</evidence>
<dbReference type="FunFam" id="3.40.50.10140:FF:000001">
    <property type="entry name" value="Toll-like receptor 2"/>
    <property type="match status" value="1"/>
</dbReference>
<accession>A0A673XM83</accession>
<dbReference type="SMART" id="SM00369">
    <property type="entry name" value="LRR_TYP"/>
    <property type="match status" value="6"/>
</dbReference>
<dbReference type="Gene3D" id="3.80.10.10">
    <property type="entry name" value="Ribonuclease Inhibitor"/>
    <property type="match status" value="3"/>
</dbReference>
<evidence type="ECO:0000256" key="8">
    <source>
        <dbReference type="ARBA" id="ARBA00022859"/>
    </source>
</evidence>
<protein>
    <submittedName>
        <fullName evidence="17">Toll-like receptor 13</fullName>
    </submittedName>
</protein>
<dbReference type="GO" id="GO:0002224">
    <property type="term" value="P:toll-like receptor signaling pathway"/>
    <property type="evidence" value="ECO:0007669"/>
    <property type="project" value="TreeGrafter"/>
</dbReference>